<keyword evidence="3" id="KW-0809">Transit peptide</keyword>
<dbReference type="InterPro" id="IPR003690">
    <property type="entry name" value="MTERF"/>
</dbReference>
<dbReference type="Proteomes" id="UP001237642">
    <property type="component" value="Unassembled WGS sequence"/>
</dbReference>
<evidence type="ECO:0000256" key="3">
    <source>
        <dbReference type="ARBA" id="ARBA00022946"/>
    </source>
</evidence>
<reference evidence="4" key="2">
    <citation type="submission" date="2023-05" db="EMBL/GenBank/DDBJ databases">
        <authorList>
            <person name="Schelkunov M.I."/>
        </authorList>
    </citation>
    <scope>NUCLEOTIDE SEQUENCE</scope>
    <source>
        <strain evidence="4">Hsosn_3</strain>
        <tissue evidence="4">Leaf</tissue>
    </source>
</reference>
<dbReference type="GO" id="GO:0006353">
    <property type="term" value="P:DNA-templated transcription termination"/>
    <property type="evidence" value="ECO:0007669"/>
    <property type="project" value="UniProtKB-KW"/>
</dbReference>
<protein>
    <submittedName>
        <fullName evidence="4">Uncharacterized protein</fullName>
    </submittedName>
</protein>
<dbReference type="Pfam" id="PF02536">
    <property type="entry name" value="mTERF"/>
    <property type="match status" value="2"/>
</dbReference>
<sequence length="347" mass="39905">MNKCGLSGKALARACKCLNFDSSNRMPDLVLSFFRNFGFPASAVTKIVASDPRLLKEGHPEKIIRPKLDFLLSISQSQAEVVAIVTKNPLILTRSLENHLKPFLDLLNSVTGSYLNTVSVLKYNPYILNQNLPKNFLLNTQFLLTFGVPHSQILKLLRYYGMLLGVPHDKLRTFALKIKDMGFDLESSQFCDAIYALCFLPNSAWESRCLLFRSFGFSDQEIHSMFRKKPLFMCFTEEKITEKMEFFLNKLRWTTGRLSSCPSVLPYSLEKRTIPRCSVLQVLVSKNRTSESYMLSSILPMTEKKFIENFVTAHRDEVPEVMEAYKGKLRFDEYTFKQKGQLRLKPL</sequence>
<evidence type="ECO:0000256" key="1">
    <source>
        <dbReference type="ARBA" id="ARBA00007692"/>
    </source>
</evidence>
<evidence type="ECO:0000256" key="2">
    <source>
        <dbReference type="ARBA" id="ARBA00022472"/>
    </source>
</evidence>
<organism evidence="4 5">
    <name type="scientific">Heracleum sosnowskyi</name>
    <dbReference type="NCBI Taxonomy" id="360622"/>
    <lineage>
        <taxon>Eukaryota</taxon>
        <taxon>Viridiplantae</taxon>
        <taxon>Streptophyta</taxon>
        <taxon>Embryophyta</taxon>
        <taxon>Tracheophyta</taxon>
        <taxon>Spermatophyta</taxon>
        <taxon>Magnoliopsida</taxon>
        <taxon>eudicotyledons</taxon>
        <taxon>Gunneridae</taxon>
        <taxon>Pentapetalae</taxon>
        <taxon>asterids</taxon>
        <taxon>campanulids</taxon>
        <taxon>Apiales</taxon>
        <taxon>Apiaceae</taxon>
        <taxon>Apioideae</taxon>
        <taxon>apioid superclade</taxon>
        <taxon>Tordylieae</taxon>
        <taxon>Tordyliinae</taxon>
        <taxon>Heracleum</taxon>
    </lineage>
</organism>
<reference evidence="4" key="1">
    <citation type="submission" date="2023-02" db="EMBL/GenBank/DDBJ databases">
        <title>Genome of toxic invasive species Heracleum sosnowskyi carries increased number of genes despite the absence of recent whole-genome duplications.</title>
        <authorList>
            <person name="Schelkunov M."/>
            <person name="Shtratnikova V."/>
            <person name="Makarenko M."/>
            <person name="Klepikova A."/>
            <person name="Omelchenko D."/>
            <person name="Novikova G."/>
            <person name="Obukhova E."/>
            <person name="Bogdanov V."/>
            <person name="Penin A."/>
            <person name="Logacheva M."/>
        </authorList>
    </citation>
    <scope>NUCLEOTIDE SEQUENCE</scope>
    <source>
        <strain evidence="4">Hsosn_3</strain>
        <tissue evidence="4">Leaf</tissue>
    </source>
</reference>
<dbReference type="EMBL" id="JAUIZM010000011">
    <property type="protein sequence ID" value="KAK1356743.1"/>
    <property type="molecule type" value="Genomic_DNA"/>
</dbReference>
<accession>A0AAD8GZ63</accession>
<dbReference type="InterPro" id="IPR038538">
    <property type="entry name" value="MTERF_sf"/>
</dbReference>
<proteinExistence type="inferred from homology"/>
<dbReference type="Gene3D" id="1.25.70.10">
    <property type="entry name" value="Transcription termination factor 3, mitochondrial"/>
    <property type="match status" value="1"/>
</dbReference>
<keyword evidence="2" id="KW-0806">Transcription termination</keyword>
<evidence type="ECO:0000313" key="5">
    <source>
        <dbReference type="Proteomes" id="UP001237642"/>
    </source>
</evidence>
<dbReference type="PANTHER" id="PTHR13068:SF133">
    <property type="entry name" value="MITOCHONDRIAL TRANSCRIPTION TERMINATION FACTOR FAMILY PROTEIN"/>
    <property type="match status" value="1"/>
</dbReference>
<dbReference type="GO" id="GO:0003676">
    <property type="term" value="F:nucleic acid binding"/>
    <property type="evidence" value="ECO:0007669"/>
    <property type="project" value="InterPro"/>
</dbReference>
<dbReference type="PANTHER" id="PTHR13068">
    <property type="entry name" value="CGI-12 PROTEIN-RELATED"/>
    <property type="match status" value="1"/>
</dbReference>
<evidence type="ECO:0000313" key="4">
    <source>
        <dbReference type="EMBL" id="KAK1356743.1"/>
    </source>
</evidence>
<dbReference type="FunFam" id="1.25.70.10:FF:000001">
    <property type="entry name" value="Mitochondrial transcription termination factor-like"/>
    <property type="match status" value="1"/>
</dbReference>
<keyword evidence="2" id="KW-0804">Transcription</keyword>
<comment type="caution">
    <text evidence="4">The sequence shown here is derived from an EMBL/GenBank/DDBJ whole genome shotgun (WGS) entry which is preliminary data.</text>
</comment>
<keyword evidence="5" id="KW-1185">Reference proteome</keyword>
<comment type="similarity">
    <text evidence="1">Belongs to the mTERF family.</text>
</comment>
<keyword evidence="2" id="KW-0805">Transcription regulation</keyword>
<dbReference type="SMART" id="SM00733">
    <property type="entry name" value="Mterf"/>
    <property type="match status" value="7"/>
</dbReference>
<dbReference type="AlphaFoldDB" id="A0AAD8GZ63"/>
<name>A0AAD8GZ63_9APIA</name>
<gene>
    <name evidence="4" type="ORF">POM88_049999</name>
</gene>